<sequence length="117" mass="13974">MNRNSVVGTNIKLFREQFDMTQETFSNYLGITREEVSYYENGKRTVPLDILKKAADFFGVDEYILFEENRENLVTDLSFAFRADDFTKSDMEEIAKFKKIVKNYVNMKNFFERFNEK</sequence>
<dbReference type="PANTHER" id="PTHR46558:SF11">
    <property type="entry name" value="HTH-TYPE TRANSCRIPTIONAL REGULATOR XRE"/>
    <property type="match status" value="1"/>
</dbReference>
<protein>
    <submittedName>
        <fullName evidence="3">Helix-turn-helix transcriptional regulator</fullName>
    </submittedName>
</protein>
<evidence type="ECO:0000256" key="1">
    <source>
        <dbReference type="ARBA" id="ARBA00023125"/>
    </source>
</evidence>
<dbReference type="CDD" id="cd00093">
    <property type="entry name" value="HTH_XRE"/>
    <property type="match status" value="1"/>
</dbReference>
<evidence type="ECO:0000313" key="3">
    <source>
        <dbReference type="EMBL" id="UNY99761.1"/>
    </source>
</evidence>
<dbReference type="PROSITE" id="PS50943">
    <property type="entry name" value="HTH_CROC1"/>
    <property type="match status" value="1"/>
</dbReference>
<evidence type="ECO:0000313" key="4">
    <source>
        <dbReference type="Proteomes" id="UP000829476"/>
    </source>
</evidence>
<dbReference type="Gene3D" id="1.10.260.40">
    <property type="entry name" value="lambda repressor-like DNA-binding domains"/>
    <property type="match status" value="1"/>
</dbReference>
<keyword evidence="4" id="KW-1185">Reference proteome</keyword>
<evidence type="ECO:0000259" key="2">
    <source>
        <dbReference type="PROSITE" id="PS50943"/>
    </source>
</evidence>
<dbReference type="Pfam" id="PF01381">
    <property type="entry name" value="HTH_3"/>
    <property type="match status" value="1"/>
</dbReference>
<keyword evidence="1" id="KW-0238">DNA-binding</keyword>
<organism evidence="3 4">
    <name type="scientific">Zhouia spongiae</name>
    <dbReference type="NCBI Taxonomy" id="2202721"/>
    <lineage>
        <taxon>Bacteria</taxon>
        <taxon>Pseudomonadati</taxon>
        <taxon>Bacteroidota</taxon>
        <taxon>Flavobacteriia</taxon>
        <taxon>Flavobacteriales</taxon>
        <taxon>Flavobacteriaceae</taxon>
        <taxon>Zhouia</taxon>
    </lineage>
</organism>
<gene>
    <name evidence="3" type="ORF">MQE36_05300</name>
</gene>
<dbReference type="RefSeq" id="WP_242938133.1">
    <property type="nucleotide sequence ID" value="NZ_CP094326.1"/>
</dbReference>
<accession>A0ABY3YPY4</accession>
<dbReference type="PANTHER" id="PTHR46558">
    <property type="entry name" value="TRACRIPTIONAL REGULATORY PROTEIN-RELATED-RELATED"/>
    <property type="match status" value="1"/>
</dbReference>
<dbReference type="Proteomes" id="UP000829476">
    <property type="component" value="Chromosome"/>
</dbReference>
<dbReference type="InterPro" id="IPR010982">
    <property type="entry name" value="Lambda_DNA-bd_dom_sf"/>
</dbReference>
<dbReference type="SMART" id="SM00530">
    <property type="entry name" value="HTH_XRE"/>
    <property type="match status" value="1"/>
</dbReference>
<feature type="domain" description="HTH cro/C1-type" evidence="2">
    <location>
        <begin position="11"/>
        <end position="65"/>
    </location>
</feature>
<proteinExistence type="predicted"/>
<name>A0ABY3YPY4_9FLAO</name>
<dbReference type="EMBL" id="CP094326">
    <property type="protein sequence ID" value="UNY99761.1"/>
    <property type="molecule type" value="Genomic_DNA"/>
</dbReference>
<dbReference type="SUPFAM" id="SSF47413">
    <property type="entry name" value="lambda repressor-like DNA-binding domains"/>
    <property type="match status" value="1"/>
</dbReference>
<dbReference type="InterPro" id="IPR001387">
    <property type="entry name" value="Cro/C1-type_HTH"/>
</dbReference>
<reference evidence="3 4" key="1">
    <citation type="journal article" date="2018" name="Int. J. Syst. Evol. Microbiol.">
        <title>Zhouia spongiae sp. nov., isolated from a marine sponge.</title>
        <authorList>
            <person name="Zhuang L."/>
            <person name="Lin B."/>
            <person name="Qin F."/>
            <person name="Luo L."/>
        </authorList>
    </citation>
    <scope>NUCLEOTIDE SEQUENCE [LARGE SCALE GENOMIC DNA]</scope>
    <source>
        <strain evidence="3 4">HN-Y44</strain>
    </source>
</reference>